<evidence type="ECO:0000256" key="3">
    <source>
        <dbReference type="ARBA" id="ARBA00022737"/>
    </source>
</evidence>
<dbReference type="InterPro" id="IPR050230">
    <property type="entry name" value="CALM/Myosin/TropC-like"/>
</dbReference>
<evidence type="ECO:0000256" key="6">
    <source>
        <dbReference type="ARBA" id="ARBA00064623"/>
    </source>
</evidence>
<evidence type="ECO:0000313" key="10">
    <source>
        <dbReference type="Proteomes" id="UP000002281"/>
    </source>
</evidence>
<dbReference type="InterPro" id="IPR002048">
    <property type="entry name" value="EF_hand_dom"/>
</dbReference>
<dbReference type="Pfam" id="PF13499">
    <property type="entry name" value="EF-hand_7"/>
    <property type="match status" value="1"/>
</dbReference>
<evidence type="ECO:0000259" key="8">
    <source>
        <dbReference type="PROSITE" id="PS50222"/>
    </source>
</evidence>
<evidence type="ECO:0000256" key="5">
    <source>
        <dbReference type="ARBA" id="ARBA00054485"/>
    </source>
</evidence>
<keyword evidence="10" id="KW-1185">Reference proteome</keyword>
<evidence type="ECO:0000256" key="2">
    <source>
        <dbReference type="ARBA" id="ARBA00009763"/>
    </source>
</evidence>
<reference evidence="9 10" key="1">
    <citation type="journal article" date="2009" name="Science">
        <title>Genome sequence, comparative analysis, and population genetics of the domestic horse.</title>
        <authorList>
            <consortium name="Broad Institute Genome Sequencing Platform"/>
            <consortium name="Broad Institute Whole Genome Assembly Team"/>
            <person name="Wade C.M."/>
            <person name="Giulotto E."/>
            <person name="Sigurdsson S."/>
            <person name="Zoli M."/>
            <person name="Gnerre S."/>
            <person name="Imsland F."/>
            <person name="Lear T.L."/>
            <person name="Adelson D.L."/>
            <person name="Bailey E."/>
            <person name="Bellone R.R."/>
            <person name="Bloecker H."/>
            <person name="Distl O."/>
            <person name="Edgar R.C."/>
            <person name="Garber M."/>
            <person name="Leeb T."/>
            <person name="Mauceli E."/>
            <person name="MacLeod J.N."/>
            <person name="Penedo M.C.T."/>
            <person name="Raison J.M."/>
            <person name="Sharpe T."/>
            <person name="Vogel J."/>
            <person name="Andersson L."/>
            <person name="Antczak D.F."/>
            <person name="Biagi T."/>
            <person name="Binns M.M."/>
            <person name="Chowdhary B.P."/>
            <person name="Coleman S.J."/>
            <person name="Della Valle G."/>
            <person name="Fryc S."/>
            <person name="Guerin G."/>
            <person name="Hasegawa T."/>
            <person name="Hill E.W."/>
            <person name="Jurka J."/>
            <person name="Kiialainen A."/>
            <person name="Lindgren G."/>
            <person name="Liu J."/>
            <person name="Magnani E."/>
            <person name="Mickelson J.R."/>
            <person name="Murray J."/>
            <person name="Nergadze S.G."/>
            <person name="Onofrio R."/>
            <person name="Pedroni S."/>
            <person name="Piras M.F."/>
            <person name="Raudsepp T."/>
            <person name="Rocchi M."/>
            <person name="Roeed K.H."/>
            <person name="Ryder O.A."/>
            <person name="Searle S."/>
            <person name="Skow L."/>
            <person name="Swinburne J.E."/>
            <person name="Syvaenen A.C."/>
            <person name="Tozaki T."/>
            <person name="Valberg S.J."/>
            <person name="Vaudin M."/>
            <person name="White J.R."/>
            <person name="Zody M.C."/>
            <person name="Lander E.S."/>
            <person name="Lindblad-Toh K."/>
        </authorList>
    </citation>
    <scope>NUCLEOTIDE SEQUENCE [LARGE SCALE GENOMIC DNA]</scope>
    <source>
        <strain evidence="9 10">Thoroughbred</strain>
    </source>
</reference>
<evidence type="ECO:0000256" key="1">
    <source>
        <dbReference type="ARBA" id="ARBA00004105"/>
    </source>
</evidence>
<reference evidence="9" key="2">
    <citation type="submission" date="2025-08" db="UniProtKB">
        <authorList>
            <consortium name="Ensembl"/>
        </authorList>
    </citation>
    <scope>IDENTIFICATION</scope>
    <source>
        <strain evidence="9">Thoroughbred</strain>
    </source>
</reference>
<gene>
    <name evidence="9" type="primary">CALML4</name>
</gene>
<dbReference type="Ensembl" id="ENSECAT00000126747.1">
    <property type="protein sequence ID" value="ENSECAP00000056849.1"/>
    <property type="gene ID" value="ENSECAG00000021844.4"/>
</dbReference>
<name>A0A9L0R321_HORSE</name>
<dbReference type="SUPFAM" id="SSF47473">
    <property type="entry name" value="EF-hand"/>
    <property type="match status" value="1"/>
</dbReference>
<keyword evidence="4" id="KW-0966">Cell projection</keyword>
<dbReference type="GO" id="GO:0005509">
    <property type="term" value="F:calcium ion binding"/>
    <property type="evidence" value="ECO:0007669"/>
    <property type="project" value="InterPro"/>
</dbReference>
<comment type="subunit">
    <text evidence="6">Interacts with MYO7B; the interaction mediates the association of CALML4 with the IMAC/intermicrovillar adhesion complex. Interacts with MYO7A.</text>
</comment>
<evidence type="ECO:0000313" key="9">
    <source>
        <dbReference type="Ensembl" id="ENSECAP00000056849.1"/>
    </source>
</evidence>
<dbReference type="SMART" id="SM00054">
    <property type="entry name" value="EFh"/>
    <property type="match status" value="4"/>
</dbReference>
<dbReference type="PANTHER" id="PTHR23048:SF45">
    <property type="entry name" value="CALMODULIN LIKE 4"/>
    <property type="match status" value="1"/>
</dbReference>
<feature type="domain" description="EF-hand" evidence="8">
    <location>
        <begin position="115"/>
        <end position="150"/>
    </location>
</feature>
<dbReference type="InterPro" id="IPR011992">
    <property type="entry name" value="EF-hand-dom_pair"/>
</dbReference>
<accession>A0A9L0R321</accession>
<dbReference type="GO" id="GO:0005902">
    <property type="term" value="C:microvillus"/>
    <property type="evidence" value="ECO:0007669"/>
    <property type="project" value="UniProtKB-SubCell"/>
</dbReference>
<comment type="function">
    <text evidence="5">As part of the intermicrovillar adhesion complex/IMAC plays a role in epithelial brush border differentiation, controlling microvilli organization and length. Acts as a light chain for MYO7B and is required for efficient targeting of the IMAC to the tips of border brush microvilli.</text>
</comment>
<reference evidence="9" key="3">
    <citation type="submission" date="2025-09" db="UniProtKB">
        <authorList>
            <consortium name="Ensembl"/>
        </authorList>
    </citation>
    <scope>IDENTIFICATION</scope>
    <source>
        <strain evidence="9">Thoroughbred</strain>
    </source>
</reference>
<proteinExistence type="inferred from homology"/>
<dbReference type="GeneTree" id="ENSGT00940000157859"/>
<feature type="domain" description="EF-hand" evidence="8">
    <location>
        <begin position="42"/>
        <end position="77"/>
    </location>
</feature>
<dbReference type="FunFam" id="1.10.238.10:FF:000191">
    <property type="entry name" value="Calmodulin like 4"/>
    <property type="match status" value="1"/>
</dbReference>
<sequence>MADLSGEKAGRGQEVCGAGRMERTAQSSVPALESQVQIWPPRTLNDYKECFSLYDKQQRGKIKATDLLLVMRCLGASPTPGEVQRHLQTHELDRNGELDFSTFLTIMHMQIKQEDPKKEILLAMLMADKEKKGYIMASELRSKLMQLGEKLTHKEVDELFREANIEPNGKVKYDEFIRKITIPVRDY</sequence>
<protein>
    <recommendedName>
        <fullName evidence="7">Calmodulin-like protein 4</fullName>
    </recommendedName>
</protein>
<evidence type="ECO:0000256" key="7">
    <source>
        <dbReference type="ARBA" id="ARBA00073015"/>
    </source>
</evidence>
<organism evidence="9 10">
    <name type="scientific">Equus caballus</name>
    <name type="common">Horse</name>
    <dbReference type="NCBI Taxonomy" id="9796"/>
    <lineage>
        <taxon>Eukaryota</taxon>
        <taxon>Metazoa</taxon>
        <taxon>Chordata</taxon>
        <taxon>Craniata</taxon>
        <taxon>Vertebrata</taxon>
        <taxon>Euteleostomi</taxon>
        <taxon>Mammalia</taxon>
        <taxon>Eutheria</taxon>
        <taxon>Laurasiatheria</taxon>
        <taxon>Perissodactyla</taxon>
        <taxon>Equidae</taxon>
        <taxon>Equus</taxon>
    </lineage>
</organism>
<comment type="subcellular location">
    <subcellularLocation>
        <location evidence="1">Cell projection</location>
        <location evidence="1">Microvillus</location>
    </subcellularLocation>
</comment>
<dbReference type="CDD" id="cd00051">
    <property type="entry name" value="EFh"/>
    <property type="match status" value="2"/>
</dbReference>
<dbReference type="AlphaFoldDB" id="A0A9L0R321"/>
<keyword evidence="3" id="KW-0677">Repeat</keyword>
<dbReference type="PANTHER" id="PTHR23048">
    <property type="entry name" value="MYOSIN LIGHT CHAIN 1, 3"/>
    <property type="match status" value="1"/>
</dbReference>
<comment type="similarity">
    <text evidence="2">Belongs to the calmodulin family.</text>
</comment>
<dbReference type="PROSITE" id="PS50222">
    <property type="entry name" value="EF_HAND_2"/>
    <property type="match status" value="2"/>
</dbReference>
<dbReference type="Proteomes" id="UP000002281">
    <property type="component" value="Chromosome 1"/>
</dbReference>
<evidence type="ECO:0000256" key="4">
    <source>
        <dbReference type="ARBA" id="ARBA00023273"/>
    </source>
</evidence>
<dbReference type="Gene3D" id="1.10.238.10">
    <property type="entry name" value="EF-hand"/>
    <property type="match status" value="1"/>
</dbReference>